<dbReference type="InterPro" id="IPR003016">
    <property type="entry name" value="2-oxoA_DH_lipoyl-BS"/>
</dbReference>
<organism evidence="4 5">
    <name type="scientific">Spongiibacter nanhainus</name>
    <dbReference type="NCBI Taxonomy" id="2794344"/>
    <lineage>
        <taxon>Bacteria</taxon>
        <taxon>Pseudomonadati</taxon>
        <taxon>Pseudomonadota</taxon>
        <taxon>Gammaproteobacteria</taxon>
        <taxon>Cellvibrionales</taxon>
        <taxon>Spongiibacteraceae</taxon>
        <taxon>Spongiibacter</taxon>
    </lineage>
</organism>
<dbReference type="CDD" id="cd06849">
    <property type="entry name" value="lipoyl_domain"/>
    <property type="match status" value="1"/>
</dbReference>
<evidence type="ECO:0000313" key="4">
    <source>
        <dbReference type="EMBL" id="QQD17561.1"/>
    </source>
</evidence>
<reference evidence="4 5" key="1">
    <citation type="submission" date="2020-12" db="EMBL/GenBank/DDBJ databases">
        <authorList>
            <person name="Shan Y."/>
        </authorList>
    </citation>
    <scope>NUCLEOTIDE SEQUENCE [LARGE SCALE GENOMIC DNA]</scope>
    <source>
        <strain evidence="5">csc3.9</strain>
    </source>
</reference>
<sequence length="78" mass="8406">MIEVKIPEDLWTDTTEGALTNWYFESGDRVAPGDLVADIMVAKAVFEIEAPAAGILRRCVQVDDVVKGGDLVATIVAE</sequence>
<dbReference type="Proteomes" id="UP000596063">
    <property type="component" value="Chromosome"/>
</dbReference>
<feature type="domain" description="Lipoyl-binding" evidence="3">
    <location>
        <begin position="1"/>
        <end position="76"/>
    </location>
</feature>
<dbReference type="Pfam" id="PF00364">
    <property type="entry name" value="Biotin_lipoyl"/>
    <property type="match status" value="1"/>
</dbReference>
<dbReference type="InterPro" id="IPR000089">
    <property type="entry name" value="Biotin_lipoyl"/>
</dbReference>
<protein>
    <submittedName>
        <fullName evidence="4">Lipoyl domain-containing protein</fullName>
    </submittedName>
</protein>
<name>A0A7T4QZD0_9GAMM</name>
<keyword evidence="2" id="KW-0450">Lipoyl</keyword>
<dbReference type="PROSITE" id="PS00189">
    <property type="entry name" value="LIPOYL"/>
    <property type="match status" value="1"/>
</dbReference>
<gene>
    <name evidence="4" type="ORF">I6N98_14550</name>
</gene>
<dbReference type="KEGG" id="snan:I6N98_14550"/>
<proteinExistence type="predicted"/>
<dbReference type="PROSITE" id="PS50968">
    <property type="entry name" value="BIOTINYL_LIPOYL"/>
    <property type="match status" value="1"/>
</dbReference>
<dbReference type="Gene3D" id="2.40.50.100">
    <property type="match status" value="1"/>
</dbReference>
<dbReference type="InterPro" id="IPR011053">
    <property type="entry name" value="Single_hybrid_motif"/>
</dbReference>
<keyword evidence="5" id="KW-1185">Reference proteome</keyword>
<dbReference type="SUPFAM" id="SSF51230">
    <property type="entry name" value="Single hybrid motif"/>
    <property type="match status" value="1"/>
</dbReference>
<dbReference type="EMBL" id="CP066167">
    <property type="protein sequence ID" value="QQD17561.1"/>
    <property type="molecule type" value="Genomic_DNA"/>
</dbReference>
<dbReference type="RefSeq" id="WP_198569060.1">
    <property type="nucleotide sequence ID" value="NZ_CP066167.1"/>
</dbReference>
<evidence type="ECO:0000259" key="3">
    <source>
        <dbReference type="PROSITE" id="PS50968"/>
    </source>
</evidence>
<accession>A0A7T4QZD0</accession>
<dbReference type="AlphaFoldDB" id="A0A7T4QZD0"/>
<evidence type="ECO:0000256" key="1">
    <source>
        <dbReference type="ARBA" id="ARBA00001938"/>
    </source>
</evidence>
<comment type="cofactor">
    <cofactor evidence="1">
        <name>(R)-lipoate</name>
        <dbReference type="ChEBI" id="CHEBI:83088"/>
    </cofactor>
</comment>
<evidence type="ECO:0000256" key="2">
    <source>
        <dbReference type="ARBA" id="ARBA00022823"/>
    </source>
</evidence>
<evidence type="ECO:0000313" key="5">
    <source>
        <dbReference type="Proteomes" id="UP000596063"/>
    </source>
</evidence>